<feature type="signal peptide" evidence="18">
    <location>
        <begin position="1"/>
        <end position="17"/>
    </location>
</feature>
<evidence type="ECO:0000256" key="14">
    <source>
        <dbReference type="ARBA" id="ARBA00023153"/>
    </source>
</evidence>
<evidence type="ECO:0000256" key="11">
    <source>
        <dbReference type="ARBA" id="ARBA00023035"/>
    </source>
</evidence>
<dbReference type="InterPro" id="IPR051077">
    <property type="entry name" value="Ca-dependent_lectin"/>
</dbReference>
<evidence type="ECO:0000256" key="12">
    <source>
        <dbReference type="ARBA" id="ARBA00023054"/>
    </source>
</evidence>
<keyword evidence="8" id="KW-0106">Calcium</keyword>
<feature type="domain" description="C-type lectin" evidence="19">
    <location>
        <begin position="130"/>
        <end position="244"/>
    </location>
</feature>
<evidence type="ECO:0000256" key="18">
    <source>
        <dbReference type="SAM" id="SignalP"/>
    </source>
</evidence>
<dbReference type="GO" id="GO:0005537">
    <property type="term" value="F:D-mannose binding"/>
    <property type="evidence" value="ECO:0007669"/>
    <property type="project" value="UniProtKB-KW"/>
</dbReference>
<sequence>MWIFLPLLLLMVTASCSEIEESDNTRKNCPAMACCPAGLNGLPGRDGRDGIKGEKGEPGQGLRGIQGPPGKVGPPGIQGFPGIKGAMGQKGDPGDRPDCDCGITTSEKEALQAELDRIRQWMAFAMGKKVGNKFFLYSVAMMTFDEVKTLCAHFQATMPVPRNEEENKAIQSLAKEKTPFLGITDQEIEGQFVDMAGNTITYKNWNDGEPNNAGPPPGEDCVVLLTNGKWNDATCSTSAPAICEFSI</sequence>
<dbReference type="InterPro" id="IPR018378">
    <property type="entry name" value="C-type_lectin_CS"/>
</dbReference>
<comment type="subcellular location">
    <subcellularLocation>
        <location evidence="1">Secreted</location>
    </subcellularLocation>
</comment>
<evidence type="ECO:0000256" key="16">
    <source>
        <dbReference type="ARBA" id="ARBA00023278"/>
    </source>
</evidence>
<keyword evidence="5 18" id="KW-0732">Signal</keyword>
<keyword evidence="9" id="KW-0391">Immunity</keyword>
<keyword evidence="15" id="KW-1015">Disulfide bond</keyword>
<keyword evidence="6" id="KW-0430">Lectin</keyword>
<dbReference type="Pfam" id="PF00059">
    <property type="entry name" value="Lectin_C"/>
    <property type="match status" value="1"/>
</dbReference>
<evidence type="ECO:0000256" key="9">
    <source>
        <dbReference type="ARBA" id="ARBA00022859"/>
    </source>
</evidence>
<keyword evidence="12" id="KW-0175">Coiled coil</keyword>
<dbReference type="InParanoid" id="A0A1S2ZKJ9"/>
<dbReference type="eggNOG" id="KOG4297">
    <property type="taxonomic scope" value="Eukaryota"/>
</dbReference>
<dbReference type="STRING" id="9365.ENSEEUP00000003364"/>
<evidence type="ECO:0000256" key="15">
    <source>
        <dbReference type="ARBA" id="ARBA00023157"/>
    </source>
</evidence>
<dbReference type="OrthoDB" id="10255512at2759"/>
<evidence type="ECO:0000256" key="7">
    <source>
        <dbReference type="ARBA" id="ARBA00022737"/>
    </source>
</evidence>
<dbReference type="InterPro" id="IPR016186">
    <property type="entry name" value="C-type_lectin-like/link_sf"/>
</dbReference>
<keyword evidence="16" id="KW-0379">Hydroxylation</keyword>
<dbReference type="FunCoup" id="A0A1S2ZKJ9">
    <property type="interactions" value="196"/>
</dbReference>
<dbReference type="InterPro" id="IPR016187">
    <property type="entry name" value="CTDL_fold"/>
</dbReference>
<evidence type="ECO:0000256" key="5">
    <source>
        <dbReference type="ARBA" id="ARBA00022729"/>
    </source>
</evidence>
<evidence type="ECO:0000256" key="17">
    <source>
        <dbReference type="SAM" id="MobiDB-lite"/>
    </source>
</evidence>
<keyword evidence="14" id="KW-1018">Complement activation lectin pathway</keyword>
<dbReference type="PANTHER" id="PTHR24024:SF34">
    <property type="entry name" value="MANNOSE-BINDING PROTEIN C"/>
    <property type="match status" value="1"/>
</dbReference>
<dbReference type="InterPro" id="IPR001304">
    <property type="entry name" value="C-type_lectin-like"/>
</dbReference>
<keyword evidence="3" id="KW-0964">Secreted</keyword>
<dbReference type="CTD" id="4153"/>
<evidence type="ECO:0000256" key="13">
    <source>
        <dbReference type="ARBA" id="ARBA00023119"/>
    </source>
</evidence>
<dbReference type="GO" id="GO:0005615">
    <property type="term" value="C:extracellular space"/>
    <property type="evidence" value="ECO:0007669"/>
    <property type="project" value="TreeGrafter"/>
</dbReference>
<dbReference type="SMART" id="SM00034">
    <property type="entry name" value="CLECT"/>
    <property type="match status" value="1"/>
</dbReference>
<keyword evidence="20" id="KW-1185">Reference proteome</keyword>
<dbReference type="GO" id="GO:0001867">
    <property type="term" value="P:complement activation, lectin pathway"/>
    <property type="evidence" value="ECO:0007669"/>
    <property type="project" value="UniProtKB-KW"/>
</dbReference>
<keyword evidence="4" id="KW-0399">Innate immunity</keyword>
<dbReference type="GO" id="GO:0006958">
    <property type="term" value="P:complement activation, classical pathway"/>
    <property type="evidence" value="ECO:0007669"/>
    <property type="project" value="UniProtKB-KW"/>
</dbReference>
<protein>
    <recommendedName>
        <fullName evidence="2">Mannose-binding protein C</fullName>
    </recommendedName>
</protein>
<reference evidence="21" key="2">
    <citation type="submission" date="2025-08" db="UniProtKB">
        <authorList>
            <consortium name="RefSeq"/>
        </authorList>
    </citation>
    <scope>IDENTIFICATION</scope>
</reference>
<name>A0A1S2ZKJ9_ERIEU</name>
<dbReference type="Proteomes" id="UP001652624">
    <property type="component" value="Chromosome 1"/>
</dbReference>
<evidence type="ECO:0000313" key="20">
    <source>
        <dbReference type="Proteomes" id="UP001652624"/>
    </source>
</evidence>
<gene>
    <name evidence="21" type="primary">MBL2</name>
</gene>
<keyword evidence="11" id="KW-0465">Mannose-binding</keyword>
<dbReference type="Pfam" id="PF01391">
    <property type="entry name" value="Collagen"/>
    <property type="match status" value="1"/>
</dbReference>
<keyword evidence="7" id="KW-0677">Repeat</keyword>
<dbReference type="InterPro" id="IPR008160">
    <property type="entry name" value="Collagen"/>
</dbReference>
<dbReference type="Gene3D" id="3.10.100.10">
    <property type="entry name" value="Mannose-Binding Protein A, subunit A"/>
    <property type="match status" value="1"/>
</dbReference>
<accession>A0A1S2ZKJ9</accession>
<dbReference type="SUPFAM" id="SSF56436">
    <property type="entry name" value="C-type lectin-like"/>
    <property type="match status" value="1"/>
</dbReference>
<evidence type="ECO:0000256" key="1">
    <source>
        <dbReference type="ARBA" id="ARBA00004613"/>
    </source>
</evidence>
<evidence type="ECO:0000259" key="19">
    <source>
        <dbReference type="PROSITE" id="PS50041"/>
    </source>
</evidence>
<feature type="chain" id="PRO_5010240793" description="Mannose-binding protein C" evidence="18">
    <location>
        <begin position="18"/>
        <end position="247"/>
    </location>
</feature>
<dbReference type="GeneID" id="103111462"/>
<evidence type="ECO:0000313" key="21">
    <source>
        <dbReference type="RefSeq" id="XP_007520808.1"/>
    </source>
</evidence>
<dbReference type="PROSITE" id="PS50041">
    <property type="entry name" value="C_TYPE_LECTIN_2"/>
    <property type="match status" value="1"/>
</dbReference>
<feature type="region of interest" description="Disordered" evidence="17">
    <location>
        <begin position="45"/>
        <end position="77"/>
    </location>
</feature>
<dbReference type="RefSeq" id="XP_007520808.1">
    <property type="nucleotide sequence ID" value="XM_007520746.3"/>
</dbReference>
<evidence type="ECO:0000256" key="4">
    <source>
        <dbReference type="ARBA" id="ARBA00022588"/>
    </source>
</evidence>
<proteinExistence type="predicted"/>
<evidence type="ECO:0000256" key="10">
    <source>
        <dbReference type="ARBA" id="ARBA00022875"/>
    </source>
</evidence>
<reference evidence="20" key="1">
    <citation type="submission" date="2025-05" db="UniProtKB">
        <authorList>
            <consortium name="RefSeq"/>
        </authorList>
    </citation>
    <scope>NUCLEOTIDE SEQUENCE [LARGE SCALE GENOMIC DNA]</scope>
</reference>
<dbReference type="GO" id="GO:0005771">
    <property type="term" value="C:multivesicular body"/>
    <property type="evidence" value="ECO:0007669"/>
    <property type="project" value="TreeGrafter"/>
</dbReference>
<dbReference type="PROSITE" id="PS00615">
    <property type="entry name" value="C_TYPE_LECTIN_1"/>
    <property type="match status" value="1"/>
</dbReference>
<dbReference type="AlphaFoldDB" id="A0A1S2ZKJ9"/>
<dbReference type="PANTHER" id="PTHR24024">
    <property type="entry name" value="PULMONARY SURFACTANT-ASSOCIATED PROTEIN A"/>
    <property type="match status" value="1"/>
</dbReference>
<evidence type="ECO:0000256" key="2">
    <source>
        <dbReference type="ARBA" id="ARBA00021805"/>
    </source>
</evidence>
<organism evidence="20 21">
    <name type="scientific">Erinaceus europaeus</name>
    <name type="common">Western European hedgehog</name>
    <dbReference type="NCBI Taxonomy" id="9365"/>
    <lineage>
        <taxon>Eukaryota</taxon>
        <taxon>Metazoa</taxon>
        <taxon>Chordata</taxon>
        <taxon>Craniata</taxon>
        <taxon>Vertebrata</taxon>
        <taxon>Euteleostomi</taxon>
        <taxon>Mammalia</taxon>
        <taxon>Eutheria</taxon>
        <taxon>Laurasiatheria</taxon>
        <taxon>Eulipotyphla</taxon>
        <taxon>Erinaceidae</taxon>
        <taxon>Erinaceinae</taxon>
        <taxon>Erinaceus</taxon>
    </lineage>
</organism>
<evidence type="ECO:0000256" key="3">
    <source>
        <dbReference type="ARBA" id="ARBA00022525"/>
    </source>
</evidence>
<keyword evidence="13" id="KW-0176">Collagen</keyword>
<dbReference type="GO" id="GO:0005581">
    <property type="term" value="C:collagen trimer"/>
    <property type="evidence" value="ECO:0007669"/>
    <property type="project" value="UniProtKB-KW"/>
</dbReference>
<feature type="compositionally biased region" description="Basic and acidic residues" evidence="17">
    <location>
        <begin position="45"/>
        <end position="57"/>
    </location>
</feature>
<keyword evidence="10" id="KW-0180">Complement pathway</keyword>
<evidence type="ECO:0000256" key="8">
    <source>
        <dbReference type="ARBA" id="ARBA00022837"/>
    </source>
</evidence>
<evidence type="ECO:0000256" key="6">
    <source>
        <dbReference type="ARBA" id="ARBA00022734"/>
    </source>
</evidence>